<dbReference type="EMBL" id="MH375644">
    <property type="protein sequence ID" value="AXC34487.1"/>
    <property type="molecule type" value="Genomic_DNA"/>
</dbReference>
<dbReference type="KEGG" id="vg:55608565"/>
<name>A0A384ZS75_9CAUD</name>
<proteinExistence type="predicted"/>
<evidence type="ECO:0000313" key="2">
    <source>
        <dbReference type="Proteomes" id="UP000260311"/>
    </source>
</evidence>
<dbReference type="InterPro" id="IPR043502">
    <property type="entry name" value="DNA/RNA_pol_sf"/>
</dbReference>
<dbReference type="GeneID" id="55608565"/>
<dbReference type="RefSeq" id="YP_009838333.1">
    <property type="nucleotide sequence ID" value="NC_048709.1"/>
</dbReference>
<keyword evidence="2" id="KW-1185">Reference proteome</keyword>
<dbReference type="Proteomes" id="UP000260311">
    <property type="component" value="Segment"/>
</dbReference>
<sequence length="255" mass="29038">MNAEMIKSLYGANKVADLWDAYATERREKKLVGMGMTETIMHEMFSAVGIKIRMDREMEHMQPTSDRPYLIIQPEKDDRGRSRTRMYNNVKELSMSMAYPAAILTMGLGDVSFSHGDQLYTTPKMVDILINARAQFKSDADAYRRYNDPQKAELYRHRANGCKMLCATIYSLLTEADQLKVAHYTRQVMTMQVEAVRELGGKVIIANTDFFLYQGADDHKPPRGFNVDHVGTCLVKDCTSYAINIKGAVRGAWRL</sequence>
<protein>
    <submittedName>
        <fullName evidence="1">Uncharacterized protein</fullName>
    </submittedName>
</protein>
<accession>A0A384ZS75</accession>
<evidence type="ECO:0000313" key="1">
    <source>
        <dbReference type="EMBL" id="AXC34487.1"/>
    </source>
</evidence>
<organism evidence="1 2">
    <name type="scientific">Vibrio phage YC</name>
    <dbReference type="NCBI Taxonomy" id="2267403"/>
    <lineage>
        <taxon>Viruses</taxon>
        <taxon>Duplodnaviria</taxon>
        <taxon>Heunggongvirae</taxon>
        <taxon>Uroviricota</taxon>
        <taxon>Caudoviricetes</taxon>
        <taxon>Pantevenvirales</taxon>
        <taxon>Ackermannviridae</taxon>
        <taxon>Campanilevirus</taxon>
        <taxon>Campanilevirus YC</taxon>
    </lineage>
</organism>
<reference evidence="1 2" key="1">
    <citation type="submission" date="2018-05" db="EMBL/GenBank/DDBJ databases">
        <title>The genome of Vibrio coralliilyticus phage YC.</title>
        <authorList>
            <person name="Benler S."/>
        </authorList>
    </citation>
    <scope>NUCLEOTIDE SEQUENCE [LARGE SCALE GENOMIC DNA]</scope>
</reference>
<dbReference type="SUPFAM" id="SSF56672">
    <property type="entry name" value="DNA/RNA polymerases"/>
    <property type="match status" value="1"/>
</dbReference>